<dbReference type="EMBL" id="LAZR01009649">
    <property type="protein sequence ID" value="KKM71374.1"/>
    <property type="molecule type" value="Genomic_DNA"/>
</dbReference>
<gene>
    <name evidence="1" type="ORF">LCGC14_1431260</name>
</gene>
<sequence length="151" mass="17845">MAMSVLMKKYPSNARLLALVRKIDEYLLRNQTAERFGQPVVSLDRLPNGEPFIQKKLVNGIRIRGTLTEAERLVTLQIFLDPLRFWAWTETLGPLDCFYMDPYGIEIFYKKEWCISLDREVIPFKRTNEIHEIARIEVREVDGKRKLMRIT</sequence>
<dbReference type="AlphaFoldDB" id="A0A0F9JNJ2"/>
<proteinExistence type="predicted"/>
<accession>A0A0F9JNJ2</accession>
<protein>
    <submittedName>
        <fullName evidence="1">Uncharacterized protein</fullName>
    </submittedName>
</protein>
<reference evidence="1" key="1">
    <citation type="journal article" date="2015" name="Nature">
        <title>Complex archaea that bridge the gap between prokaryotes and eukaryotes.</title>
        <authorList>
            <person name="Spang A."/>
            <person name="Saw J.H."/>
            <person name="Jorgensen S.L."/>
            <person name="Zaremba-Niedzwiedzka K."/>
            <person name="Martijn J."/>
            <person name="Lind A.E."/>
            <person name="van Eijk R."/>
            <person name="Schleper C."/>
            <person name="Guy L."/>
            <person name="Ettema T.J."/>
        </authorList>
    </citation>
    <scope>NUCLEOTIDE SEQUENCE</scope>
</reference>
<organism evidence="1">
    <name type="scientific">marine sediment metagenome</name>
    <dbReference type="NCBI Taxonomy" id="412755"/>
    <lineage>
        <taxon>unclassified sequences</taxon>
        <taxon>metagenomes</taxon>
        <taxon>ecological metagenomes</taxon>
    </lineage>
</organism>
<name>A0A0F9JNJ2_9ZZZZ</name>
<comment type="caution">
    <text evidence="1">The sequence shown here is derived from an EMBL/GenBank/DDBJ whole genome shotgun (WGS) entry which is preliminary data.</text>
</comment>
<evidence type="ECO:0000313" key="1">
    <source>
        <dbReference type="EMBL" id="KKM71374.1"/>
    </source>
</evidence>